<evidence type="ECO:0000313" key="8">
    <source>
        <dbReference type="EMBL" id="KKN45260.1"/>
    </source>
</evidence>
<dbReference type="EMBL" id="LAZR01001401">
    <property type="protein sequence ID" value="KKN45260.1"/>
    <property type="molecule type" value="Genomic_DNA"/>
</dbReference>
<evidence type="ECO:0000256" key="2">
    <source>
        <dbReference type="ARBA" id="ARBA00023002"/>
    </source>
</evidence>
<dbReference type="InterPro" id="IPR006139">
    <property type="entry name" value="D-isomer_2_OHA_DH_cat_dom"/>
</dbReference>
<dbReference type="InterPro" id="IPR038251">
    <property type="entry name" value="PdxB_dimer_sf"/>
</dbReference>
<dbReference type="GO" id="GO:0005829">
    <property type="term" value="C:cytosol"/>
    <property type="evidence" value="ECO:0007669"/>
    <property type="project" value="TreeGrafter"/>
</dbReference>
<keyword evidence="1" id="KW-0963">Cytoplasm</keyword>
<name>A0A0F9QMA7_9ZZZZ</name>
<accession>A0A0F9QMA7</accession>
<dbReference type="CDD" id="cd12158">
    <property type="entry name" value="ErythrP_dh"/>
    <property type="match status" value="1"/>
</dbReference>
<evidence type="ECO:0000256" key="3">
    <source>
        <dbReference type="ARBA" id="ARBA00023027"/>
    </source>
</evidence>
<dbReference type="PROSITE" id="PS00065">
    <property type="entry name" value="D_2_HYDROXYACID_DH_1"/>
    <property type="match status" value="1"/>
</dbReference>
<dbReference type="InterPro" id="IPR024531">
    <property type="entry name" value="Erythronate-4-P_DHase_dimer"/>
</dbReference>
<dbReference type="Pfam" id="PF00389">
    <property type="entry name" value="2-Hacid_dh"/>
    <property type="match status" value="1"/>
</dbReference>
<dbReference type="Gene3D" id="3.40.50.720">
    <property type="entry name" value="NAD(P)-binding Rossmann-like Domain"/>
    <property type="match status" value="2"/>
</dbReference>
<dbReference type="Pfam" id="PF11890">
    <property type="entry name" value="DUF3410"/>
    <property type="match status" value="1"/>
</dbReference>
<proteinExistence type="inferred from homology"/>
<keyword evidence="4" id="KW-0664">Pyridoxine biosynthesis</keyword>
<dbReference type="GO" id="GO:0033711">
    <property type="term" value="F:4-phosphoerythronate dehydrogenase activity"/>
    <property type="evidence" value="ECO:0007669"/>
    <property type="project" value="InterPro"/>
</dbReference>
<dbReference type="SUPFAM" id="SSF51735">
    <property type="entry name" value="NAD(P)-binding Rossmann-fold domains"/>
    <property type="match status" value="1"/>
</dbReference>
<keyword evidence="2" id="KW-0560">Oxidoreductase</keyword>
<dbReference type="InterPro" id="IPR029752">
    <property type="entry name" value="D-isomer_DH_CS1"/>
</dbReference>
<evidence type="ECO:0000259" key="7">
    <source>
        <dbReference type="Pfam" id="PF11890"/>
    </source>
</evidence>
<evidence type="ECO:0008006" key="9">
    <source>
        <dbReference type="Google" id="ProtNLM"/>
    </source>
</evidence>
<evidence type="ECO:0000259" key="5">
    <source>
        <dbReference type="Pfam" id="PF00389"/>
    </source>
</evidence>
<feature type="domain" description="Erythronate-4-phosphate dehydrogenase dimerisation" evidence="7">
    <location>
        <begin position="320"/>
        <end position="398"/>
    </location>
</feature>
<dbReference type="GO" id="GO:0046983">
    <property type="term" value="F:protein dimerization activity"/>
    <property type="evidence" value="ECO:0007669"/>
    <property type="project" value="InterPro"/>
</dbReference>
<dbReference type="PANTHER" id="PTHR42938:SF9">
    <property type="entry name" value="FORMATE DEHYDROGENASE 1"/>
    <property type="match status" value="1"/>
</dbReference>
<keyword evidence="3" id="KW-0520">NAD</keyword>
<dbReference type="InterPro" id="IPR020921">
    <property type="entry name" value="Erythronate-4-P_DHase"/>
</dbReference>
<dbReference type="InterPro" id="IPR036291">
    <property type="entry name" value="NAD(P)-bd_dom_sf"/>
</dbReference>
<dbReference type="GO" id="GO:0008615">
    <property type="term" value="P:pyridoxine biosynthetic process"/>
    <property type="evidence" value="ECO:0007669"/>
    <property type="project" value="UniProtKB-KW"/>
</dbReference>
<gene>
    <name evidence="8" type="ORF">LCGC14_0684890</name>
</gene>
<feature type="domain" description="D-isomer specific 2-hydroxyacid dehydrogenase catalytic" evidence="5">
    <location>
        <begin position="38"/>
        <end position="307"/>
    </location>
</feature>
<dbReference type="SUPFAM" id="SSF52283">
    <property type="entry name" value="Formate/glycerate dehydrogenase catalytic domain-like"/>
    <property type="match status" value="1"/>
</dbReference>
<dbReference type="HAMAP" id="MF_01825">
    <property type="entry name" value="PdxB"/>
    <property type="match status" value="1"/>
</dbReference>
<evidence type="ECO:0000256" key="4">
    <source>
        <dbReference type="ARBA" id="ARBA00023096"/>
    </source>
</evidence>
<dbReference type="Pfam" id="PF02826">
    <property type="entry name" value="2-Hacid_dh_C"/>
    <property type="match status" value="1"/>
</dbReference>
<dbReference type="PANTHER" id="PTHR42938">
    <property type="entry name" value="FORMATE DEHYDROGENASE 1"/>
    <property type="match status" value="1"/>
</dbReference>
<dbReference type="GO" id="GO:0036001">
    <property type="term" value="P:'de novo' pyridoxal 5'-phosphate biosynthetic process"/>
    <property type="evidence" value="ECO:0007669"/>
    <property type="project" value="TreeGrafter"/>
</dbReference>
<protein>
    <recommendedName>
        <fullName evidence="9">Erythronate-4-phosphate dehydrogenase</fullName>
    </recommendedName>
</protein>
<dbReference type="GO" id="GO:0051287">
    <property type="term" value="F:NAD binding"/>
    <property type="evidence" value="ECO:0007669"/>
    <property type="project" value="InterPro"/>
</dbReference>
<comment type="caution">
    <text evidence="8">The sequence shown here is derived from an EMBL/GenBank/DDBJ whole genome shotgun (WGS) entry which is preliminary data.</text>
</comment>
<evidence type="ECO:0000256" key="1">
    <source>
        <dbReference type="ARBA" id="ARBA00022490"/>
    </source>
</evidence>
<evidence type="ECO:0000259" key="6">
    <source>
        <dbReference type="Pfam" id="PF02826"/>
    </source>
</evidence>
<dbReference type="Gene3D" id="3.30.1370.170">
    <property type="match status" value="1"/>
</dbReference>
<feature type="domain" description="D-isomer specific 2-hydroxyacid dehydrogenase NAD-binding" evidence="6">
    <location>
        <begin position="141"/>
        <end position="279"/>
    </location>
</feature>
<reference evidence="8" key="1">
    <citation type="journal article" date="2015" name="Nature">
        <title>Complex archaea that bridge the gap between prokaryotes and eukaryotes.</title>
        <authorList>
            <person name="Spang A."/>
            <person name="Saw J.H."/>
            <person name="Jorgensen S.L."/>
            <person name="Zaremba-Niedzwiedzka K."/>
            <person name="Martijn J."/>
            <person name="Lind A.E."/>
            <person name="van Eijk R."/>
            <person name="Schleper C."/>
            <person name="Guy L."/>
            <person name="Ettema T.J."/>
        </authorList>
    </citation>
    <scope>NUCLEOTIDE SEQUENCE</scope>
</reference>
<dbReference type="AlphaFoldDB" id="A0A0F9QMA7"/>
<dbReference type="InterPro" id="IPR006140">
    <property type="entry name" value="D-isomer_DH_NAD-bd"/>
</dbReference>
<sequence length="403" mass="44629">MYQLKCAFLVCVKAWLFVTMAPLNCQTDSVMKILADQNMPLVEQYFADFGEVERFDGRKLTPEQLINVDVLLTRSVTNVNHELLAQANKLRFVGTATIGIDHIDTQLLHDRNIAFTSAPGCNAVAVAEYVISSLFALSQENARPLCGQTIGIVGMGNIGTCLSQKLKALNVDVLLCDPIKHEQGLLQEHVALDELLAQSDVVTFHVPLVISGEHKTLHMMNKERLKALKPGLTLINASRGDVIDNQALLEVMEAGADLDLVLDVWEKEPNILTELLEHVRYASVHIAGHTLEGKARGTQMLYQKLCDLKGVEVSKSLDDFLPIPAITNATVTQSLSEQDIARLVHLIYDVRRDDGILLRHLEGEGFDSLRKKYPVRREFSTLFLQGDSPQLAALSQLGFSIAK</sequence>
<organism evidence="8">
    <name type="scientific">marine sediment metagenome</name>
    <dbReference type="NCBI Taxonomy" id="412755"/>
    <lineage>
        <taxon>unclassified sequences</taxon>
        <taxon>metagenomes</taxon>
        <taxon>ecological metagenomes</taxon>
    </lineage>
</organism>